<evidence type="ECO:0000256" key="8">
    <source>
        <dbReference type="ARBA" id="ARBA00023065"/>
    </source>
</evidence>
<dbReference type="Proteomes" id="UP001153069">
    <property type="component" value="Unassembled WGS sequence"/>
</dbReference>
<dbReference type="OrthoDB" id="273257at2759"/>
<dbReference type="SUPFAM" id="SSF81296">
    <property type="entry name" value="E set domains"/>
    <property type="match status" value="1"/>
</dbReference>
<evidence type="ECO:0000259" key="15">
    <source>
        <dbReference type="Pfam" id="PF17655"/>
    </source>
</evidence>
<keyword evidence="5 11" id="KW-0851">Voltage-gated channel</keyword>
<evidence type="ECO:0000256" key="13">
    <source>
        <dbReference type="SAM" id="Phobius"/>
    </source>
</evidence>
<sequence length="373" mass="42657">MASRMAPWHLRQFHRRASSHRVGNESDGTKKHENTLLSLGKDTQSAHAIFSKAPSDYFECSQNGGFIVQDGKTVTGKIDGDEVVFELREDVSQKPTTDRTQRFDDRNFKSINNEPSRWDIRGLWFIEEDKCCGDPDMSFLEVFDYAVQTSFTIGYGGYVPQGIWSNFLVVLISLFAIMQIGIYTGLLYFKFSCPVAKIQFSDVMTLSNVNGLPCIELRVGNCDGSRNNLIDVSARMTYQYTIKYMDEKGHERMFAQTEELMLLADRRFELREVVWTLRHVVDEHSPLYGLDLLEPPGSNIVQFDVCINATQKITGAPVFAHTGYEIVDVMIGHRFVDQIEYDRVTRSGFCDYAKMDDTVPHPVWYPTARRQAK</sequence>
<feature type="transmembrane region" description="Helical" evidence="13">
    <location>
        <begin position="167"/>
        <end position="189"/>
    </location>
</feature>
<comment type="subcellular location">
    <subcellularLocation>
        <location evidence="1 11">Membrane</location>
        <topology evidence="1 11">Multi-pass membrane protein</topology>
    </subcellularLocation>
</comment>
<dbReference type="PANTHER" id="PTHR11767:SF102">
    <property type="entry name" value="INWARDLY RECTIFYING POTASSIUM CHANNEL 1, ISOFORM F"/>
    <property type="match status" value="1"/>
</dbReference>
<evidence type="ECO:0000256" key="10">
    <source>
        <dbReference type="ARBA" id="ARBA00023303"/>
    </source>
</evidence>
<comment type="caution">
    <text evidence="16">The sequence shown here is derived from an EMBL/GenBank/DDBJ whole genome shotgun (WGS) entry which is preliminary data.</text>
</comment>
<name>A0A9N8DUV7_9STRA</name>
<evidence type="ECO:0000259" key="14">
    <source>
        <dbReference type="Pfam" id="PF07885"/>
    </source>
</evidence>
<gene>
    <name evidence="16" type="ORF">SEMRO_293_G110040.1</name>
</gene>
<keyword evidence="4 11" id="KW-0812">Transmembrane</keyword>
<evidence type="ECO:0000256" key="7">
    <source>
        <dbReference type="ARBA" id="ARBA00022989"/>
    </source>
</evidence>
<evidence type="ECO:0000256" key="9">
    <source>
        <dbReference type="ARBA" id="ARBA00023136"/>
    </source>
</evidence>
<dbReference type="Pfam" id="PF17655">
    <property type="entry name" value="IRK_C"/>
    <property type="match status" value="1"/>
</dbReference>
<evidence type="ECO:0000256" key="5">
    <source>
        <dbReference type="ARBA" id="ARBA00022882"/>
    </source>
</evidence>
<evidence type="ECO:0000256" key="11">
    <source>
        <dbReference type="RuleBase" id="RU003822"/>
    </source>
</evidence>
<evidence type="ECO:0000256" key="6">
    <source>
        <dbReference type="ARBA" id="ARBA00022958"/>
    </source>
</evidence>
<keyword evidence="2 11" id="KW-0813">Transport</keyword>
<keyword evidence="10 11" id="KW-0407">Ion channel</keyword>
<dbReference type="Gene3D" id="2.60.40.1400">
    <property type="entry name" value="G protein-activated inward rectifier potassium channel 1"/>
    <property type="match status" value="1"/>
</dbReference>
<dbReference type="GO" id="GO:0034765">
    <property type="term" value="P:regulation of monoatomic ion transmembrane transport"/>
    <property type="evidence" value="ECO:0007669"/>
    <property type="project" value="TreeGrafter"/>
</dbReference>
<comment type="similarity">
    <text evidence="11">Belongs to the inward rectifier-type potassium channel (TC 1.A.2.1) family.</text>
</comment>
<dbReference type="SUPFAM" id="SSF81324">
    <property type="entry name" value="Voltage-gated potassium channels"/>
    <property type="match status" value="1"/>
</dbReference>
<dbReference type="InterPro" id="IPR016449">
    <property type="entry name" value="K_chnl_inward-rec_Kir"/>
</dbReference>
<protein>
    <submittedName>
        <fullName evidence="16">K channel, inward rectifier</fullName>
    </submittedName>
</protein>
<feature type="region of interest" description="Disordered" evidence="12">
    <location>
        <begin position="1"/>
        <end position="32"/>
    </location>
</feature>
<dbReference type="InterPro" id="IPR013099">
    <property type="entry name" value="K_chnl_dom"/>
</dbReference>
<keyword evidence="3 11" id="KW-0633">Potassium transport</keyword>
<evidence type="ECO:0000313" key="16">
    <source>
        <dbReference type="EMBL" id="CAB9507125.1"/>
    </source>
</evidence>
<keyword evidence="9 13" id="KW-0472">Membrane</keyword>
<dbReference type="GO" id="GO:0005242">
    <property type="term" value="F:inward rectifier potassium channel activity"/>
    <property type="evidence" value="ECO:0007669"/>
    <property type="project" value="InterPro"/>
</dbReference>
<keyword evidence="6 11" id="KW-0630">Potassium</keyword>
<organism evidence="16 17">
    <name type="scientific">Seminavis robusta</name>
    <dbReference type="NCBI Taxonomy" id="568900"/>
    <lineage>
        <taxon>Eukaryota</taxon>
        <taxon>Sar</taxon>
        <taxon>Stramenopiles</taxon>
        <taxon>Ochrophyta</taxon>
        <taxon>Bacillariophyta</taxon>
        <taxon>Bacillariophyceae</taxon>
        <taxon>Bacillariophycidae</taxon>
        <taxon>Naviculales</taxon>
        <taxon>Naviculaceae</taxon>
        <taxon>Seminavis</taxon>
    </lineage>
</organism>
<evidence type="ECO:0000256" key="1">
    <source>
        <dbReference type="ARBA" id="ARBA00004141"/>
    </source>
</evidence>
<dbReference type="Pfam" id="PF07885">
    <property type="entry name" value="Ion_trans_2"/>
    <property type="match status" value="1"/>
</dbReference>
<accession>A0A9N8DUV7</accession>
<dbReference type="Gene3D" id="1.10.287.70">
    <property type="match status" value="1"/>
</dbReference>
<evidence type="ECO:0000256" key="3">
    <source>
        <dbReference type="ARBA" id="ARBA00022538"/>
    </source>
</evidence>
<evidence type="ECO:0000256" key="2">
    <source>
        <dbReference type="ARBA" id="ARBA00022448"/>
    </source>
</evidence>
<dbReference type="PANTHER" id="PTHR11767">
    <property type="entry name" value="INWARD RECTIFIER POTASSIUM CHANNEL"/>
    <property type="match status" value="1"/>
</dbReference>
<dbReference type="GO" id="GO:1990573">
    <property type="term" value="P:potassium ion import across plasma membrane"/>
    <property type="evidence" value="ECO:0007669"/>
    <property type="project" value="TreeGrafter"/>
</dbReference>
<dbReference type="InterPro" id="IPR014756">
    <property type="entry name" value="Ig_E-set"/>
</dbReference>
<evidence type="ECO:0000256" key="12">
    <source>
        <dbReference type="SAM" id="MobiDB-lite"/>
    </source>
</evidence>
<reference evidence="16" key="1">
    <citation type="submission" date="2020-06" db="EMBL/GenBank/DDBJ databases">
        <authorList>
            <consortium name="Plant Systems Biology data submission"/>
        </authorList>
    </citation>
    <scope>NUCLEOTIDE SEQUENCE</scope>
    <source>
        <strain evidence="16">D6</strain>
    </source>
</reference>
<dbReference type="EMBL" id="CAICTM010000292">
    <property type="protein sequence ID" value="CAB9507125.1"/>
    <property type="molecule type" value="Genomic_DNA"/>
</dbReference>
<dbReference type="GO" id="GO:0005886">
    <property type="term" value="C:plasma membrane"/>
    <property type="evidence" value="ECO:0007669"/>
    <property type="project" value="TreeGrafter"/>
</dbReference>
<feature type="compositionally biased region" description="Basic and acidic residues" evidence="12">
    <location>
        <begin position="22"/>
        <end position="32"/>
    </location>
</feature>
<evidence type="ECO:0000313" key="17">
    <source>
        <dbReference type="Proteomes" id="UP001153069"/>
    </source>
</evidence>
<dbReference type="GO" id="GO:0034702">
    <property type="term" value="C:monoatomic ion channel complex"/>
    <property type="evidence" value="ECO:0007669"/>
    <property type="project" value="UniProtKB-KW"/>
</dbReference>
<feature type="domain" description="Inward rectifier potassium channel C-terminal" evidence="15">
    <location>
        <begin position="198"/>
        <end position="360"/>
    </location>
</feature>
<evidence type="ECO:0000256" key="4">
    <source>
        <dbReference type="ARBA" id="ARBA00022692"/>
    </source>
</evidence>
<proteinExistence type="inferred from homology"/>
<dbReference type="InterPro" id="IPR013518">
    <property type="entry name" value="K_chnl_inward-rec_Kir_cyto"/>
</dbReference>
<dbReference type="InterPro" id="IPR041647">
    <property type="entry name" value="IRK_C"/>
</dbReference>
<feature type="domain" description="Potassium channel" evidence="14">
    <location>
        <begin position="136"/>
        <end position="185"/>
    </location>
</feature>
<keyword evidence="7 13" id="KW-1133">Transmembrane helix</keyword>
<keyword evidence="8 11" id="KW-0406">Ion transport</keyword>
<keyword evidence="17" id="KW-1185">Reference proteome</keyword>
<dbReference type="AlphaFoldDB" id="A0A9N8DUV7"/>